<dbReference type="EMBL" id="CP003555">
    <property type="protein sequence ID" value="AFK63265.1"/>
    <property type="molecule type" value="Genomic_DNA"/>
</dbReference>
<dbReference type="STRING" id="1036672.TKWG_16635"/>
<feature type="chain" id="PRO_5003680251" description="DUF945 domain-containing protein" evidence="1">
    <location>
        <begin position="24"/>
        <end position="324"/>
    </location>
</feature>
<keyword evidence="3" id="KW-1185">Reference proteome</keyword>
<dbReference type="RefSeq" id="WP_014751356.1">
    <property type="nucleotide sequence ID" value="NC_017964.1"/>
</dbReference>
<name>I3UE27_ADVKW</name>
<evidence type="ECO:0000256" key="1">
    <source>
        <dbReference type="SAM" id="SignalP"/>
    </source>
</evidence>
<dbReference type="Proteomes" id="UP000005267">
    <property type="component" value="Chromosome"/>
</dbReference>
<accession>I3UE27</accession>
<sequence>MAATKKFTLAVGTIAVVAAAAAAAWFGANYYAKTQIEKKLNAYLVENDIQNNVTWGSLDASILGNGSLHDVKVVRKDDPAKFFTIKNVTVHELQTGSDNQKVDFAFSGLADETGNSPFRAALMEKAGQLGYDSLPLLDGRLKGTLNEKQDTSDYDVTLNQPEVGNINLVLKADKIVELVNTVRTREEELKSNPLLLISALSPVTIRQLNIKFDDAGLMPRVVKVQQGVAPVDGKPTAQQKEAFDARLAKSESDCRQQAPTLGIADPEGVCTAVSRFMKNEAKSLNVQASPNPPLQLMTFVMQTQMGNPQGIIKAVQQLNLKVTN</sequence>
<feature type="signal peptide" evidence="1">
    <location>
        <begin position="1"/>
        <end position="23"/>
    </location>
</feature>
<reference evidence="3" key="2">
    <citation type="journal article" date="2013" name="PLoS ONE">
        <title>Genome implosion elicits host-confinement in Alcaligenaceae: evidence from the comparative genomics of Tetrathiobacter kashmirensis, a pathogen in the making.</title>
        <authorList>
            <person name="Ghosh W."/>
            <person name="Alam M."/>
            <person name="Roy C."/>
            <person name="Pyne P."/>
            <person name="George A."/>
            <person name="Chakraborty R."/>
            <person name="Majumder S."/>
            <person name="Agarwal A."/>
            <person name="Chakraborty S."/>
            <person name="Majumdar S."/>
            <person name="Gupta S.K."/>
        </authorList>
    </citation>
    <scope>NUCLEOTIDE SEQUENCE [LARGE SCALE GENOMIC DNA]</scope>
    <source>
        <strain evidence="3">WT001</strain>
    </source>
</reference>
<dbReference type="HOGENOM" id="CLU_856947_0_0_4"/>
<dbReference type="OrthoDB" id="8675967at2"/>
<evidence type="ECO:0000313" key="2">
    <source>
        <dbReference type="EMBL" id="AFK63265.1"/>
    </source>
</evidence>
<gene>
    <name evidence="2" type="ordered locus">TKWG_16635</name>
</gene>
<evidence type="ECO:0008006" key="4">
    <source>
        <dbReference type="Google" id="ProtNLM"/>
    </source>
</evidence>
<keyword evidence="1" id="KW-0732">Signal</keyword>
<reference evidence="2 3" key="1">
    <citation type="journal article" date="2011" name="J. Bacteriol.">
        <title>Whole-genome shotgun sequencing of the sulfur-oxidizing chemoautotroph Tetrathiobacter kashmirensis.</title>
        <authorList>
            <person name="Ghosh W."/>
            <person name="George A."/>
            <person name="Agarwal A."/>
            <person name="Raj P."/>
            <person name="Alam M."/>
            <person name="Pyne P."/>
            <person name="Das Gupta S.K."/>
        </authorList>
    </citation>
    <scope>NUCLEOTIDE SEQUENCE [LARGE SCALE GENOMIC DNA]</scope>
    <source>
        <strain evidence="2 3">WT001</strain>
    </source>
</reference>
<organism evidence="2 3">
    <name type="scientific">Advenella kashmirensis (strain DSM 17095 / LMG 22695 / WT001)</name>
    <name type="common">Tetrathiobacter kashmirensis</name>
    <dbReference type="NCBI Taxonomy" id="1036672"/>
    <lineage>
        <taxon>Bacteria</taxon>
        <taxon>Pseudomonadati</taxon>
        <taxon>Pseudomonadota</taxon>
        <taxon>Betaproteobacteria</taxon>
        <taxon>Burkholderiales</taxon>
        <taxon>Alcaligenaceae</taxon>
    </lineage>
</organism>
<dbReference type="KEGG" id="aka:TKWG_16635"/>
<dbReference type="AlphaFoldDB" id="I3UE27"/>
<evidence type="ECO:0000313" key="3">
    <source>
        <dbReference type="Proteomes" id="UP000005267"/>
    </source>
</evidence>
<proteinExistence type="predicted"/>
<protein>
    <recommendedName>
        <fullName evidence="4">DUF945 domain-containing protein</fullName>
    </recommendedName>
</protein>